<dbReference type="InterPro" id="IPR032710">
    <property type="entry name" value="NTF2-like_dom_sf"/>
</dbReference>
<dbReference type="Proteomes" id="UP000658514">
    <property type="component" value="Unassembled WGS sequence"/>
</dbReference>
<dbReference type="Gene3D" id="3.10.450.50">
    <property type="match status" value="1"/>
</dbReference>
<dbReference type="Pfam" id="PF12680">
    <property type="entry name" value="SnoaL_2"/>
    <property type="match status" value="1"/>
</dbReference>
<keyword evidence="3" id="KW-1185">Reference proteome</keyword>
<comment type="caution">
    <text evidence="2">The sequence shown here is derived from an EMBL/GenBank/DDBJ whole genome shotgun (WGS) entry which is preliminary data.</text>
</comment>
<reference evidence="2 3" key="1">
    <citation type="journal article" date="2020" name="ISME J.">
        <title>Comparative genomics reveals insights into cyanobacterial evolution and habitat adaptation.</title>
        <authorList>
            <person name="Chen M.Y."/>
            <person name="Teng W.K."/>
            <person name="Zhao L."/>
            <person name="Hu C.X."/>
            <person name="Zhou Y.K."/>
            <person name="Han B.P."/>
            <person name="Song L.R."/>
            <person name="Shu W.S."/>
        </authorList>
    </citation>
    <scope>NUCLEOTIDE SEQUENCE [LARGE SCALE GENOMIC DNA]</scope>
    <source>
        <strain evidence="2 3">FACHB-288</strain>
    </source>
</reference>
<accession>A0ABR8A5L3</accession>
<proteinExistence type="predicted"/>
<gene>
    <name evidence="2" type="ORF">H6G24_06505</name>
</gene>
<feature type="domain" description="SnoaL-like" evidence="1">
    <location>
        <begin position="107"/>
        <end position="207"/>
    </location>
</feature>
<evidence type="ECO:0000313" key="3">
    <source>
        <dbReference type="Proteomes" id="UP000658514"/>
    </source>
</evidence>
<evidence type="ECO:0000313" key="2">
    <source>
        <dbReference type="EMBL" id="MBD2195149.1"/>
    </source>
</evidence>
<organism evidence="2 3">
    <name type="scientific">Calothrix parietina FACHB-288</name>
    <dbReference type="NCBI Taxonomy" id="2692896"/>
    <lineage>
        <taxon>Bacteria</taxon>
        <taxon>Bacillati</taxon>
        <taxon>Cyanobacteriota</taxon>
        <taxon>Cyanophyceae</taxon>
        <taxon>Nostocales</taxon>
        <taxon>Calotrichaceae</taxon>
        <taxon>Calothrix</taxon>
    </lineage>
</organism>
<evidence type="ECO:0000259" key="1">
    <source>
        <dbReference type="Pfam" id="PF12680"/>
    </source>
</evidence>
<dbReference type="SUPFAM" id="SSF54427">
    <property type="entry name" value="NTF2-like"/>
    <property type="match status" value="1"/>
</dbReference>
<dbReference type="EMBL" id="JACJQH010000008">
    <property type="protein sequence ID" value="MBD2195149.1"/>
    <property type="molecule type" value="Genomic_DNA"/>
</dbReference>
<name>A0ABR8A5L3_9CYAN</name>
<sequence>MIALPCSDIFRVEGDKFSELRIFMDVNPVFNPRISVPQSASVLTVSKGQRLIPPGTMRKHFAEHPEGKERVAQGYVPKWATAGPKWSIGSENGRVASSEQLKAVGELSQAIMAEDWAKVKTYLTDDLLYKVGSGEPMYGPNAVVDFFKQTFKTTAKFYGHDARKIWVEPDIITIEMDAKYELVHNKKHVKVACCDIYRMRGNKVSEWRVYADMTPWQN</sequence>
<protein>
    <submittedName>
        <fullName evidence="2">Nuclear transport factor 2 family protein</fullName>
    </submittedName>
</protein>
<dbReference type="InterPro" id="IPR037401">
    <property type="entry name" value="SnoaL-like"/>
</dbReference>